<dbReference type="PhylomeDB" id="T1JF81"/>
<dbReference type="HOGENOM" id="CLU_2006784_0_0_1"/>
<keyword evidence="2" id="KW-0732">Signal</keyword>
<accession>T1JF81</accession>
<keyword evidence="4" id="KW-1185">Reference proteome</keyword>
<feature type="compositionally biased region" description="Basic and acidic residues" evidence="1">
    <location>
        <begin position="113"/>
        <end position="124"/>
    </location>
</feature>
<feature type="signal peptide" evidence="2">
    <location>
        <begin position="1"/>
        <end position="18"/>
    </location>
</feature>
<dbReference type="PANTHER" id="PTHR11257:SF13">
    <property type="entry name" value="GEO07322P1"/>
    <property type="match status" value="1"/>
</dbReference>
<dbReference type="InterPro" id="IPR036682">
    <property type="entry name" value="OS_D_A10/PebIII_sf"/>
</dbReference>
<evidence type="ECO:0000313" key="4">
    <source>
        <dbReference type="Proteomes" id="UP000014500"/>
    </source>
</evidence>
<dbReference type="InterPro" id="IPR005055">
    <property type="entry name" value="A10/PebIII"/>
</dbReference>
<dbReference type="Proteomes" id="UP000014500">
    <property type="component" value="Unassembled WGS sequence"/>
</dbReference>
<name>T1JF81_STRMM</name>
<evidence type="ECO:0008006" key="5">
    <source>
        <dbReference type="Google" id="ProtNLM"/>
    </source>
</evidence>
<feature type="chain" id="PRO_5004579582" description="Chemosensory protein" evidence="2">
    <location>
        <begin position="19"/>
        <end position="124"/>
    </location>
</feature>
<dbReference type="Pfam" id="PF03392">
    <property type="entry name" value="OS-D"/>
    <property type="match status" value="1"/>
</dbReference>
<dbReference type="Gene3D" id="1.10.2080.10">
    <property type="entry name" value="Insect odorant-binding protein A10/Ejaculatory bulb-specific protein 3"/>
    <property type="match status" value="1"/>
</dbReference>
<proteinExistence type="predicted"/>
<dbReference type="EMBL" id="JH432147">
    <property type="status" value="NOT_ANNOTATED_CDS"/>
    <property type="molecule type" value="Genomic_DNA"/>
</dbReference>
<dbReference type="SUPFAM" id="SSF100910">
    <property type="entry name" value="Chemosensory protein Csp2"/>
    <property type="match status" value="1"/>
</dbReference>
<dbReference type="AlphaFoldDB" id="T1JF81"/>
<evidence type="ECO:0000256" key="2">
    <source>
        <dbReference type="SAM" id="SignalP"/>
    </source>
</evidence>
<dbReference type="EnsemblMetazoa" id="SMAR012491-RA">
    <property type="protein sequence ID" value="SMAR012491-PA"/>
    <property type="gene ID" value="SMAR012491"/>
</dbReference>
<evidence type="ECO:0000256" key="1">
    <source>
        <dbReference type="SAM" id="MobiDB-lite"/>
    </source>
</evidence>
<feature type="region of interest" description="Disordered" evidence="1">
    <location>
        <begin position="102"/>
        <end position="124"/>
    </location>
</feature>
<organism evidence="3 4">
    <name type="scientific">Strigamia maritima</name>
    <name type="common">European centipede</name>
    <name type="synonym">Geophilus maritimus</name>
    <dbReference type="NCBI Taxonomy" id="126957"/>
    <lineage>
        <taxon>Eukaryota</taxon>
        <taxon>Metazoa</taxon>
        <taxon>Ecdysozoa</taxon>
        <taxon>Arthropoda</taxon>
        <taxon>Myriapoda</taxon>
        <taxon>Chilopoda</taxon>
        <taxon>Pleurostigmophora</taxon>
        <taxon>Geophilomorpha</taxon>
        <taxon>Linotaeniidae</taxon>
        <taxon>Strigamia</taxon>
    </lineage>
</organism>
<reference evidence="4" key="1">
    <citation type="submission" date="2011-05" db="EMBL/GenBank/DDBJ databases">
        <authorList>
            <person name="Richards S.R."/>
            <person name="Qu J."/>
            <person name="Jiang H."/>
            <person name="Jhangiani S.N."/>
            <person name="Agravi P."/>
            <person name="Goodspeed R."/>
            <person name="Gross S."/>
            <person name="Mandapat C."/>
            <person name="Jackson L."/>
            <person name="Mathew T."/>
            <person name="Pu L."/>
            <person name="Thornton R."/>
            <person name="Saada N."/>
            <person name="Wilczek-Boney K.B."/>
            <person name="Lee S."/>
            <person name="Kovar C."/>
            <person name="Wu Y."/>
            <person name="Scherer S.E."/>
            <person name="Worley K.C."/>
            <person name="Muzny D.M."/>
            <person name="Gibbs R."/>
        </authorList>
    </citation>
    <scope>NUCLEOTIDE SEQUENCE</scope>
    <source>
        <strain evidence="4">Brora</strain>
    </source>
</reference>
<protein>
    <recommendedName>
        <fullName evidence="5">Chemosensory protein</fullName>
    </recommendedName>
</protein>
<reference evidence="3" key="2">
    <citation type="submission" date="2015-02" db="UniProtKB">
        <authorList>
            <consortium name="EnsemblMetazoa"/>
        </authorList>
    </citation>
    <scope>IDENTIFICATION</scope>
</reference>
<evidence type="ECO:0000313" key="3">
    <source>
        <dbReference type="EnsemblMetazoa" id="SMAR012491-PA"/>
    </source>
</evidence>
<dbReference type="PANTHER" id="PTHR11257">
    <property type="entry name" value="CHEMOSENSORY PROTEIN-RELATED"/>
    <property type="match status" value="1"/>
</dbReference>
<sequence length="124" mass="13734">MRLWILLSAVSLFAVVLADEISVGLSNPELVAKTVDCLEDKAPCTKFGEKAKVVLSQIARTGVCRSCSKEEQDRAYDIIKRFRKQDPAVYKRLLAKYRPTGVPQEVPAPLKELAGDHPNKPIKG</sequence>